<dbReference type="Pfam" id="PF09384">
    <property type="entry name" value="UTP15_C"/>
    <property type="match status" value="1"/>
</dbReference>
<keyword evidence="5" id="KW-0539">Nucleus</keyword>
<sequence>MSSAQPKIVVSKAPVLPQQTTPEQRYWRQYSSTQLVKEHNSVTHVAFNPVKPHDFAITSSTRIQVFSSRTRQAIKTFSRFKDVVYSASYRKDGKLLCAGDASGLISVYDSYNPKTLLVSVAASNHPTHVTKFHDHEMKTLVSASDDRITRVWDISHAYQPQLELTGASDYVRSLCFVPAAPHLVVTGSYDGMVRLYDTRINGATPQYTLQHDQPVEDVVAISPTQLVSCGGPNFKVWDLTGNKKICERGNFNKTVTCLDYVNLPSDTGLSSNSALLASSLDGHVKVFDPLDNFQVKFGWKFSSAVLSCAVSPGDAQGNRHLVAGLTSGLFVIRTKKKEKRKSALDINDFATPEIVSKKSNNFQRMMRGSEYKGDQEHIIHDDKIKQQRRLRAFERNINQFKWAEALDCAFVQGMAKELTLTILQELRKRGKIRVALYNRDEASLEPLLNWCLKGIEDVRSVNVVIDWIAVVLELYGQAAQESPVLNEMIVTLRDKIRGEVNKAKEAQKIEGMLQLLTS</sequence>
<keyword evidence="2" id="KW-0698">rRNA processing</keyword>
<dbReference type="Proteomes" id="UP001623330">
    <property type="component" value="Unassembled WGS sequence"/>
</dbReference>
<name>A0ABR4NXV7_9SACH</name>
<keyword evidence="4" id="KW-0677">Repeat</keyword>
<dbReference type="InterPro" id="IPR015943">
    <property type="entry name" value="WD40/YVTN_repeat-like_dom_sf"/>
</dbReference>
<accession>A0ABR4NXV7</accession>
<reference evidence="8 9" key="1">
    <citation type="submission" date="2024-05" db="EMBL/GenBank/DDBJ databases">
        <title>Long read based assembly of the Candida bracarensis genome reveals expanded adhesin content.</title>
        <authorList>
            <person name="Marcet-Houben M."/>
            <person name="Ksiezopolska E."/>
            <person name="Gabaldon T."/>
        </authorList>
    </citation>
    <scope>NUCLEOTIDE SEQUENCE [LARGE SCALE GENOMIC DNA]</scope>
    <source>
        <strain evidence="8 9">CBM6</strain>
    </source>
</reference>
<comment type="subcellular location">
    <subcellularLocation>
        <location evidence="1">Nucleus</location>
        <location evidence="1">Nucleolus</location>
    </subcellularLocation>
</comment>
<keyword evidence="9" id="KW-1185">Reference proteome</keyword>
<evidence type="ECO:0000256" key="6">
    <source>
        <dbReference type="PROSITE-ProRule" id="PRU00221"/>
    </source>
</evidence>
<protein>
    <submittedName>
        <fullName evidence="8">U3 small nucleolar RNA-associated protein 15</fullName>
    </submittedName>
</protein>
<dbReference type="EMBL" id="JBEVYD010000004">
    <property type="protein sequence ID" value="KAL3233726.1"/>
    <property type="molecule type" value="Genomic_DNA"/>
</dbReference>
<gene>
    <name evidence="8" type="ORF">RNJ44_03766</name>
</gene>
<dbReference type="SUPFAM" id="SSF50978">
    <property type="entry name" value="WD40 repeat-like"/>
    <property type="match status" value="1"/>
</dbReference>
<organism evidence="8 9">
    <name type="scientific">Nakaseomyces bracarensis</name>
    <dbReference type="NCBI Taxonomy" id="273131"/>
    <lineage>
        <taxon>Eukaryota</taxon>
        <taxon>Fungi</taxon>
        <taxon>Dikarya</taxon>
        <taxon>Ascomycota</taxon>
        <taxon>Saccharomycotina</taxon>
        <taxon>Saccharomycetes</taxon>
        <taxon>Saccharomycetales</taxon>
        <taxon>Saccharomycetaceae</taxon>
        <taxon>Nakaseomyces</taxon>
    </lineage>
</organism>
<dbReference type="InterPro" id="IPR018983">
    <property type="entry name" value="U3_snoRNA-assocProt_15_C"/>
</dbReference>
<evidence type="ECO:0000259" key="7">
    <source>
        <dbReference type="Pfam" id="PF09384"/>
    </source>
</evidence>
<proteinExistence type="predicted"/>
<dbReference type="PROSITE" id="PS50082">
    <property type="entry name" value="WD_REPEATS_2"/>
    <property type="match status" value="1"/>
</dbReference>
<dbReference type="InterPro" id="IPR036322">
    <property type="entry name" value="WD40_repeat_dom_sf"/>
</dbReference>
<evidence type="ECO:0000256" key="5">
    <source>
        <dbReference type="ARBA" id="ARBA00023242"/>
    </source>
</evidence>
<keyword evidence="3 6" id="KW-0853">WD repeat</keyword>
<evidence type="ECO:0000313" key="9">
    <source>
        <dbReference type="Proteomes" id="UP001623330"/>
    </source>
</evidence>
<comment type="caution">
    <text evidence="8">The sequence shown here is derived from an EMBL/GenBank/DDBJ whole genome shotgun (WGS) entry which is preliminary data.</text>
</comment>
<dbReference type="InterPro" id="IPR001680">
    <property type="entry name" value="WD40_rpt"/>
</dbReference>
<evidence type="ECO:0000313" key="8">
    <source>
        <dbReference type="EMBL" id="KAL3233726.1"/>
    </source>
</evidence>
<dbReference type="PANTHER" id="PTHR19924:SF26">
    <property type="entry name" value="U3 SMALL NUCLEOLAR RNA-ASSOCIATED PROTEIN 15 HOMOLOG"/>
    <property type="match status" value="1"/>
</dbReference>
<evidence type="ECO:0000256" key="3">
    <source>
        <dbReference type="ARBA" id="ARBA00022574"/>
    </source>
</evidence>
<dbReference type="Pfam" id="PF00400">
    <property type="entry name" value="WD40"/>
    <property type="match status" value="2"/>
</dbReference>
<dbReference type="PROSITE" id="PS00678">
    <property type="entry name" value="WD_REPEATS_1"/>
    <property type="match status" value="1"/>
</dbReference>
<feature type="domain" description="U3 small nucleolar RNA-associated protein 15 C-terminal" evidence="7">
    <location>
        <begin position="371"/>
        <end position="516"/>
    </location>
</feature>
<evidence type="ECO:0000256" key="1">
    <source>
        <dbReference type="ARBA" id="ARBA00004604"/>
    </source>
</evidence>
<evidence type="ECO:0000256" key="2">
    <source>
        <dbReference type="ARBA" id="ARBA00022552"/>
    </source>
</evidence>
<dbReference type="InterPro" id="IPR019775">
    <property type="entry name" value="WD40_repeat_CS"/>
</dbReference>
<dbReference type="Gene3D" id="2.130.10.10">
    <property type="entry name" value="YVTN repeat-like/Quinoprotein amine dehydrogenase"/>
    <property type="match status" value="2"/>
</dbReference>
<feature type="repeat" description="WD" evidence="6">
    <location>
        <begin position="164"/>
        <end position="199"/>
    </location>
</feature>
<dbReference type="PANTHER" id="PTHR19924">
    <property type="entry name" value="UTP15 U3 SMALL NUCLEOLAR RNA-ASSOCIATED PROTEIN 15 FAMILY MEMBER"/>
    <property type="match status" value="1"/>
</dbReference>
<dbReference type="SMART" id="SM00320">
    <property type="entry name" value="WD40"/>
    <property type="match status" value="6"/>
</dbReference>
<evidence type="ECO:0000256" key="4">
    <source>
        <dbReference type="ARBA" id="ARBA00022737"/>
    </source>
</evidence>